<reference evidence="1 2" key="1">
    <citation type="submission" date="2016-12" db="EMBL/GenBank/DDBJ databases">
        <title>The genomes of Aspergillus section Nigri reveals drivers in fungal speciation.</title>
        <authorList>
            <consortium name="DOE Joint Genome Institute"/>
            <person name="Vesth T.C."/>
            <person name="Nybo J."/>
            <person name="Theobald S."/>
            <person name="Brandl J."/>
            <person name="Frisvad J.C."/>
            <person name="Nielsen K.F."/>
            <person name="Lyhne E.K."/>
            <person name="Kogle M.E."/>
            <person name="Kuo A."/>
            <person name="Riley R."/>
            <person name="Clum A."/>
            <person name="Nolan M."/>
            <person name="Lipzen A."/>
            <person name="Salamov A."/>
            <person name="Henrissat B."/>
            <person name="Wiebenga A."/>
            <person name="De Vries R.P."/>
            <person name="Grigoriev I.V."/>
            <person name="Mortensen U.H."/>
            <person name="Andersen M.R."/>
            <person name="Baker S.E."/>
        </authorList>
    </citation>
    <scope>NUCLEOTIDE SEQUENCE [LARGE SCALE GENOMIC DNA]</scope>
    <source>
        <strain evidence="1 2">CBS 121591</strain>
    </source>
</reference>
<dbReference type="GeneID" id="37134620"/>
<dbReference type="InterPro" id="IPR021858">
    <property type="entry name" value="Fun_TF"/>
</dbReference>
<dbReference type="STRING" id="1448315.A0A319BWN3"/>
<protein>
    <submittedName>
        <fullName evidence="1">Uncharacterized protein</fullName>
    </submittedName>
</protein>
<evidence type="ECO:0000313" key="2">
    <source>
        <dbReference type="Proteomes" id="UP000248340"/>
    </source>
</evidence>
<accession>A0A319BWN3</accession>
<dbReference type="EMBL" id="KZ821754">
    <property type="protein sequence ID" value="PYH76627.1"/>
    <property type="molecule type" value="Genomic_DNA"/>
</dbReference>
<name>A0A319BWN3_9EURO</name>
<sequence length="267" mass="30153">MAPREVPFIISTFHPTKATESQRRIALSHAARSAHAKARRLRTLQYQAQKKQEYHASLSRETQGLPITALDTFLPAGRTDPFISFARVLDPTEQFLFDHYVKVVIPLMRCNETQVLFSQRMNSLWVPVAITESSLLDIVLLASSRHLSCCYPQQQQEKQRFFTQLTLQYKSQSLQSLRRAISAEVPALDDTTVAKAIMLAYDEARPLYVRDATMLKHHIDGAVKIVALKGGPQTLGLEGLLEHFLSNLIAKMRGDLGVHVMTPWDVC</sequence>
<dbReference type="PANTHER" id="PTHR37540">
    <property type="entry name" value="TRANSCRIPTION FACTOR (ACR-2), PUTATIVE-RELATED-RELATED"/>
    <property type="match status" value="1"/>
</dbReference>
<dbReference type="VEuPathDB" id="FungiDB:BO82DRAFT_295728"/>
<dbReference type="RefSeq" id="XP_025486827.1">
    <property type="nucleotide sequence ID" value="XM_025631879.1"/>
</dbReference>
<dbReference type="AlphaFoldDB" id="A0A319BWN3"/>
<dbReference type="Proteomes" id="UP000248340">
    <property type="component" value="Unassembled WGS sequence"/>
</dbReference>
<gene>
    <name evidence="1" type="ORF">BO82DRAFT_295728</name>
</gene>
<keyword evidence="2" id="KW-1185">Reference proteome</keyword>
<organism evidence="1 2">
    <name type="scientific">Aspergillus uvarum CBS 121591</name>
    <dbReference type="NCBI Taxonomy" id="1448315"/>
    <lineage>
        <taxon>Eukaryota</taxon>
        <taxon>Fungi</taxon>
        <taxon>Dikarya</taxon>
        <taxon>Ascomycota</taxon>
        <taxon>Pezizomycotina</taxon>
        <taxon>Eurotiomycetes</taxon>
        <taxon>Eurotiomycetidae</taxon>
        <taxon>Eurotiales</taxon>
        <taxon>Aspergillaceae</taxon>
        <taxon>Aspergillus</taxon>
        <taxon>Aspergillus subgen. Circumdati</taxon>
    </lineage>
</organism>
<dbReference type="PANTHER" id="PTHR37540:SF10">
    <property type="entry name" value="SIGMA-70 REGION 2 FAMILY PROTEIN"/>
    <property type="match status" value="1"/>
</dbReference>
<dbReference type="OrthoDB" id="5620at2759"/>
<evidence type="ECO:0000313" key="1">
    <source>
        <dbReference type="EMBL" id="PYH76627.1"/>
    </source>
</evidence>
<dbReference type="Pfam" id="PF11951">
    <property type="entry name" value="Fungal_trans_2"/>
    <property type="match status" value="1"/>
</dbReference>
<proteinExistence type="predicted"/>